<organism evidence="3 4">
    <name type="scientific">Epichloe festucae (strain Fl1)</name>
    <dbReference type="NCBI Taxonomy" id="877507"/>
    <lineage>
        <taxon>Eukaryota</taxon>
        <taxon>Fungi</taxon>
        <taxon>Dikarya</taxon>
        <taxon>Ascomycota</taxon>
        <taxon>Pezizomycotina</taxon>
        <taxon>Sordariomycetes</taxon>
        <taxon>Hypocreomycetidae</taxon>
        <taxon>Hypocreales</taxon>
        <taxon>Clavicipitaceae</taxon>
        <taxon>Epichloe</taxon>
    </lineage>
</organism>
<dbReference type="EMBL" id="CP031385">
    <property type="protein sequence ID" value="QPG93490.1"/>
    <property type="molecule type" value="Genomic_DNA"/>
</dbReference>
<evidence type="ECO:0000256" key="1">
    <source>
        <dbReference type="SAM" id="MobiDB-lite"/>
    </source>
</evidence>
<dbReference type="Proteomes" id="UP000594364">
    <property type="component" value="Chromosome 1"/>
</dbReference>
<reference evidence="3 4" key="1">
    <citation type="journal article" date="2018" name="PLoS Genet.">
        <title>Repeat elements organise 3D genome structure and mediate transcription in the filamentous fungus Epichloe festucae.</title>
        <authorList>
            <person name="Winter D.J."/>
            <person name="Ganley A.R.D."/>
            <person name="Young C.A."/>
            <person name="Liachko I."/>
            <person name="Schardl C.L."/>
            <person name="Dupont P.Y."/>
            <person name="Berry D."/>
            <person name="Ram A."/>
            <person name="Scott B."/>
            <person name="Cox M.P."/>
        </authorList>
    </citation>
    <scope>NUCLEOTIDE SEQUENCE [LARGE SCALE GENOMIC DNA]</scope>
    <source>
        <strain evidence="3 4">Fl1</strain>
    </source>
</reference>
<keyword evidence="4" id="KW-1185">Reference proteome</keyword>
<feature type="region of interest" description="Disordered" evidence="1">
    <location>
        <begin position="1"/>
        <end position="72"/>
    </location>
</feature>
<feature type="compositionally biased region" description="Low complexity" evidence="1">
    <location>
        <begin position="24"/>
        <end position="35"/>
    </location>
</feature>
<dbReference type="PANTHER" id="PTHR42080">
    <property type="entry name" value="SRR1 DOMAIN-CONTAINING PROTEIN"/>
    <property type="match status" value="1"/>
</dbReference>
<evidence type="ECO:0000313" key="4">
    <source>
        <dbReference type="Proteomes" id="UP000594364"/>
    </source>
</evidence>
<name>A0A7S9KJG3_EPIFF</name>
<dbReference type="AlphaFoldDB" id="A0A7S9KJG3"/>
<evidence type="ECO:0000313" key="3">
    <source>
        <dbReference type="EMBL" id="QPG93490.1"/>
    </source>
</evidence>
<protein>
    <recommendedName>
        <fullName evidence="2">SRR1-like domain-containing protein</fullName>
    </recommendedName>
</protein>
<feature type="region of interest" description="Disordered" evidence="1">
    <location>
        <begin position="269"/>
        <end position="321"/>
    </location>
</feature>
<accession>A0A7S9KJG3</accession>
<feature type="compositionally biased region" description="Low complexity" evidence="1">
    <location>
        <begin position="60"/>
        <end position="72"/>
    </location>
</feature>
<feature type="compositionally biased region" description="Acidic residues" evidence="1">
    <location>
        <begin position="288"/>
        <end position="298"/>
    </location>
</feature>
<proteinExistence type="predicted"/>
<evidence type="ECO:0000259" key="2">
    <source>
        <dbReference type="Pfam" id="PF07985"/>
    </source>
</evidence>
<sequence length="321" mass="35185">MDSRASSDSATGTTTNPSPPPAPSNNRRQPPSSNQEWCLVKPKPGRRPRKAPPAAPAPAPSSSSSRAGPPRSLQDITSEYRRLRHDFPSKPCCRSIRRLVRDNASSSSRVRKAVCLGIGTFDPPDGAWEAKRRTYTQLLAFEAIVDELEMATDTTVQCIFQEPLFTDADAEFLTSRGYSVVDAPLGSQTVTRDALLYGIHLYRPLYAEALKDGSPAMFVGTGWDTWDQLMLPVEDLQGLKRMDETYQKWEFPQQGTAFSSTCLYWRRGGGEGRPKHEDVGDTDAAGSTDEDEPVDGETDETKVVDDDDGSSSTDDGATKES</sequence>
<dbReference type="OrthoDB" id="5318346at2759"/>
<gene>
    <name evidence="3" type="ORF">C2857_000175</name>
</gene>
<dbReference type="PANTHER" id="PTHR42080:SF1">
    <property type="entry name" value="SRR1-LIKE DOMAIN-CONTAINING PROTEIN"/>
    <property type="match status" value="1"/>
</dbReference>
<feature type="compositionally biased region" description="Basic and acidic residues" evidence="1">
    <location>
        <begin position="269"/>
        <end position="279"/>
    </location>
</feature>
<dbReference type="InterPro" id="IPR012942">
    <property type="entry name" value="SRR1-like"/>
</dbReference>
<dbReference type="Pfam" id="PF07985">
    <property type="entry name" value="SRR1"/>
    <property type="match status" value="1"/>
</dbReference>
<feature type="domain" description="SRR1-like" evidence="2">
    <location>
        <begin position="100"/>
        <end position="265"/>
    </location>
</feature>